<feature type="compositionally biased region" description="Low complexity" evidence="1">
    <location>
        <begin position="63"/>
        <end position="73"/>
    </location>
</feature>
<feature type="compositionally biased region" description="Basic and acidic residues" evidence="1">
    <location>
        <begin position="87"/>
        <end position="102"/>
    </location>
</feature>
<feature type="region of interest" description="Disordered" evidence="1">
    <location>
        <begin position="28"/>
        <end position="124"/>
    </location>
</feature>
<name>A0A8S5RBD5_9VIRU</name>
<evidence type="ECO:0000256" key="1">
    <source>
        <dbReference type="SAM" id="MobiDB-lite"/>
    </source>
</evidence>
<feature type="region of interest" description="Disordered" evidence="1">
    <location>
        <begin position="523"/>
        <end position="542"/>
    </location>
</feature>
<organism evidence="2">
    <name type="scientific">virus sp. ct9pU4</name>
    <dbReference type="NCBI Taxonomy" id="2828248"/>
    <lineage>
        <taxon>Viruses</taxon>
    </lineage>
</organism>
<reference evidence="2" key="1">
    <citation type="journal article" date="2021" name="Proc. Natl. Acad. Sci. U.S.A.">
        <title>A Catalog of Tens of Thousands of Viruses from Human Metagenomes Reveals Hidden Associations with Chronic Diseases.</title>
        <authorList>
            <person name="Tisza M.J."/>
            <person name="Buck C.B."/>
        </authorList>
    </citation>
    <scope>NUCLEOTIDE SEQUENCE</scope>
    <source>
        <strain evidence="2">Ct9pU4</strain>
    </source>
</reference>
<sequence>MIVNSSILKKEKQFYLLTLKNIIKMSSKKNAAKKAAADAAKIAAKESTKVETKVENKKEEKANAPQVAAPAATAKKEEAPKAPAPAPKKEEKKQEPKAEAKAPNKQPAQKGAEQAKPKAKSKVPTVIAEEVDATALGRQLGIPIDGTVKNSQSSTDAKAMLVNYGYQRFINNKEFKEQYPEKYIQTAQAIDAVWLLAMVEVKNEFIERTDRGEFIVQISPDQIIPLNEVAEMMGIKLAAPKAIEGPNGEQQLAIDFSKSETPDELKDKHTANMGGAAPEIPELDIEKISTDEQIKAALEYLIRKDRNIAVNLVNTVEWYRNLRITKEQNADKRLELDDRGVFDWITEIFSIIEPSGLFNGLGKAVYMYTAQHQSPIVAHSLLRTHMKPMGWNDEQVMQAAKALIQERFRLKQKENPELKVTEDKALQALVNNLGNDYITKVLHDYHMIISSDEDPKKKIDLEEAKKNATKIIQNVRMNFFPEKTTPTDDQLRMVIGQVINLYRDPMDRLAEYEVAKDIVVSGEYPVTEQKPAEEEKPAEKKN</sequence>
<feature type="compositionally biased region" description="Basic and acidic residues" evidence="1">
    <location>
        <begin position="530"/>
        <end position="542"/>
    </location>
</feature>
<evidence type="ECO:0000313" key="2">
    <source>
        <dbReference type="EMBL" id="DAE28466.1"/>
    </source>
</evidence>
<accession>A0A8S5RBD5</accession>
<proteinExistence type="predicted"/>
<dbReference type="EMBL" id="BK059087">
    <property type="protein sequence ID" value="DAE28466.1"/>
    <property type="molecule type" value="Genomic_DNA"/>
</dbReference>
<feature type="compositionally biased region" description="Basic and acidic residues" evidence="1">
    <location>
        <begin position="43"/>
        <end position="62"/>
    </location>
</feature>
<protein>
    <submittedName>
        <fullName evidence="2">Uncharacterized protein</fullName>
    </submittedName>
</protein>
<feature type="compositionally biased region" description="Low complexity" evidence="1">
    <location>
        <begin position="33"/>
        <end position="42"/>
    </location>
</feature>